<feature type="domain" description="Cysteine-rich" evidence="1">
    <location>
        <begin position="99"/>
        <end position="174"/>
    </location>
</feature>
<dbReference type="InterPro" id="IPR004017">
    <property type="entry name" value="Cys_rich_dom"/>
</dbReference>
<dbReference type="Pfam" id="PF02754">
    <property type="entry name" value="CCG"/>
    <property type="match status" value="1"/>
</dbReference>
<comment type="caution">
    <text evidence="2">The sequence shown here is derived from an EMBL/GenBank/DDBJ whole genome shotgun (WGS) entry which is preliminary data.</text>
</comment>
<keyword evidence="3" id="KW-1185">Reference proteome</keyword>
<dbReference type="RefSeq" id="WP_343768257.1">
    <property type="nucleotide sequence ID" value="NZ_BAAACF010000001.1"/>
</dbReference>
<reference evidence="2 3" key="1">
    <citation type="journal article" date="2019" name="Int. J. Syst. Evol. Microbiol.">
        <title>The Global Catalogue of Microorganisms (GCM) 10K type strain sequencing project: providing services to taxonomists for standard genome sequencing and annotation.</title>
        <authorList>
            <consortium name="The Broad Institute Genomics Platform"/>
            <consortium name="The Broad Institute Genome Sequencing Center for Infectious Disease"/>
            <person name="Wu L."/>
            <person name="Ma J."/>
        </authorList>
    </citation>
    <scope>NUCLEOTIDE SEQUENCE [LARGE SCALE GENOMIC DNA]</scope>
    <source>
        <strain evidence="2 3">JCM 1405</strain>
    </source>
</reference>
<gene>
    <name evidence="2" type="ORF">GCM10008905_14360</name>
</gene>
<dbReference type="Proteomes" id="UP001500339">
    <property type="component" value="Unassembled WGS sequence"/>
</dbReference>
<proteinExistence type="predicted"/>
<sequence length="217" mass="24942">MKKIFAPGCALTIYKPHLTEKLHKILNENISAMDRLDICCRNNPSLEDGTEVVNICPGCDRRYSENYSNSTTISLWEVLAESDFFPFPDYHGKKMTIIDACPTRNKVKVHKAIRTLLSRMNIELVEPEKTETNGTCCGDSFWGVLPVDKVKEMMIKRTSEMPVEDIVVYCVSCSKSVFIGGKKPHYMIDLLFNEETIPKTYEPDQWHKEIDEFVKNH</sequence>
<evidence type="ECO:0000259" key="1">
    <source>
        <dbReference type="Pfam" id="PF02754"/>
    </source>
</evidence>
<protein>
    <recommendedName>
        <fullName evidence="1">Cysteine-rich domain-containing protein</fullName>
    </recommendedName>
</protein>
<evidence type="ECO:0000313" key="2">
    <source>
        <dbReference type="EMBL" id="GAA0722636.1"/>
    </source>
</evidence>
<evidence type="ECO:0000313" key="3">
    <source>
        <dbReference type="Proteomes" id="UP001500339"/>
    </source>
</evidence>
<organism evidence="2 3">
    <name type="scientific">Clostridium malenominatum</name>
    <dbReference type="NCBI Taxonomy" id="1539"/>
    <lineage>
        <taxon>Bacteria</taxon>
        <taxon>Bacillati</taxon>
        <taxon>Bacillota</taxon>
        <taxon>Clostridia</taxon>
        <taxon>Eubacteriales</taxon>
        <taxon>Clostridiaceae</taxon>
        <taxon>Clostridium</taxon>
    </lineage>
</organism>
<name>A0ABN1IW61_9CLOT</name>
<dbReference type="EMBL" id="BAAACF010000001">
    <property type="protein sequence ID" value="GAA0722636.1"/>
    <property type="molecule type" value="Genomic_DNA"/>
</dbReference>
<accession>A0ABN1IW61</accession>